<dbReference type="Gene3D" id="3.40.50.1950">
    <property type="entry name" value="Flavin prenyltransferase-like"/>
    <property type="match status" value="1"/>
</dbReference>
<dbReference type="Pfam" id="PF02441">
    <property type="entry name" value="Flavoprotein"/>
    <property type="match status" value="1"/>
</dbReference>
<dbReference type="InterPro" id="IPR003382">
    <property type="entry name" value="Flavoprotein"/>
</dbReference>
<dbReference type="NCBIfam" id="TIGR00421">
    <property type="entry name" value="ubiX_pad"/>
    <property type="match status" value="1"/>
</dbReference>
<feature type="domain" description="Flavoprotein" evidence="6">
    <location>
        <begin position="1"/>
        <end position="171"/>
    </location>
</feature>
<gene>
    <name evidence="7" type="primary">shdB</name>
    <name evidence="5" type="synonym">ubiX</name>
    <name evidence="7" type="ORF">LMG8286_00670</name>
</gene>
<keyword evidence="1 5" id="KW-0637">Prenyltransferase</keyword>
<dbReference type="EMBL" id="CAJHOE010000001">
    <property type="protein sequence ID" value="CAD7287041.1"/>
    <property type="molecule type" value="Genomic_DNA"/>
</dbReference>
<evidence type="ECO:0000313" key="8">
    <source>
        <dbReference type="Proteomes" id="UP000789359"/>
    </source>
</evidence>
<feature type="binding site" evidence="5">
    <location>
        <begin position="9"/>
        <end position="11"/>
    </location>
    <ligand>
        <name>FMN</name>
        <dbReference type="ChEBI" id="CHEBI:58210"/>
    </ligand>
</feature>
<feature type="binding site" evidence="5">
    <location>
        <position position="151"/>
    </location>
    <ligand>
        <name>dimethylallyl phosphate</name>
        <dbReference type="ChEBI" id="CHEBI:88052"/>
    </ligand>
</feature>
<dbReference type="InterPro" id="IPR004507">
    <property type="entry name" value="UbiX-like"/>
</dbReference>
<keyword evidence="4 5" id="KW-0808">Transferase</keyword>
<feature type="binding site" evidence="5">
    <location>
        <position position="167"/>
    </location>
    <ligand>
        <name>dimethylallyl phosphate</name>
        <dbReference type="ChEBI" id="CHEBI:88052"/>
    </ligand>
</feature>
<dbReference type="NCBIfam" id="NF004685">
    <property type="entry name" value="PRK06029.1"/>
    <property type="match status" value="1"/>
</dbReference>
<dbReference type="HAMAP" id="MF_01984">
    <property type="entry name" value="ubiX_pad"/>
    <property type="match status" value="1"/>
</dbReference>
<dbReference type="EC" id="2.5.1.129" evidence="5"/>
<dbReference type="GO" id="GO:0106141">
    <property type="term" value="F:flavin prenyltransferase activity"/>
    <property type="evidence" value="ECO:0007669"/>
    <property type="project" value="UniProtKB-EC"/>
</dbReference>
<accession>A0ABM8Q2K8</accession>
<dbReference type="Proteomes" id="UP000789359">
    <property type="component" value="Unassembled WGS sequence"/>
</dbReference>
<evidence type="ECO:0000313" key="7">
    <source>
        <dbReference type="EMBL" id="CAD7287041.1"/>
    </source>
</evidence>
<feature type="binding site" evidence="5">
    <location>
        <begin position="86"/>
        <end position="89"/>
    </location>
    <ligand>
        <name>FMN</name>
        <dbReference type="ChEBI" id="CHEBI:58210"/>
    </ligand>
</feature>
<dbReference type="RefSeq" id="WP_230056440.1">
    <property type="nucleotide sequence ID" value="NZ_CAJHOE010000001.1"/>
</dbReference>
<keyword evidence="8" id="KW-1185">Reference proteome</keyword>
<proteinExistence type="inferred from homology"/>
<evidence type="ECO:0000259" key="6">
    <source>
        <dbReference type="Pfam" id="PF02441"/>
    </source>
</evidence>
<keyword evidence="2 5" id="KW-0285">Flavoprotein</keyword>
<evidence type="ECO:0000256" key="2">
    <source>
        <dbReference type="ARBA" id="ARBA00022630"/>
    </source>
</evidence>
<reference evidence="7 8" key="1">
    <citation type="submission" date="2020-11" db="EMBL/GenBank/DDBJ databases">
        <authorList>
            <person name="Peeters C."/>
        </authorList>
    </citation>
    <scope>NUCLEOTIDE SEQUENCE [LARGE SCALE GENOMIC DNA]</scope>
    <source>
        <strain evidence="7 8">LMG 8286</strain>
    </source>
</reference>
<organism evidence="7 8">
    <name type="scientific">Campylobacter suis</name>
    <dbReference type="NCBI Taxonomy" id="2790657"/>
    <lineage>
        <taxon>Bacteria</taxon>
        <taxon>Pseudomonadati</taxon>
        <taxon>Campylobacterota</taxon>
        <taxon>Epsilonproteobacteria</taxon>
        <taxon>Campylobacterales</taxon>
        <taxon>Campylobacteraceae</taxon>
        <taxon>Campylobacter</taxon>
    </lineage>
</organism>
<dbReference type="InterPro" id="IPR036551">
    <property type="entry name" value="Flavin_trans-like"/>
</dbReference>
<comment type="similarity">
    <text evidence="5">Belongs to the UbiX/PAD1 family.</text>
</comment>
<comment type="catalytic activity">
    <reaction evidence="5">
        <text>dimethylallyl phosphate + FMNH2 = prenylated FMNH2 + phosphate</text>
        <dbReference type="Rhea" id="RHEA:37743"/>
        <dbReference type="ChEBI" id="CHEBI:43474"/>
        <dbReference type="ChEBI" id="CHEBI:57618"/>
        <dbReference type="ChEBI" id="CHEBI:87467"/>
        <dbReference type="ChEBI" id="CHEBI:88052"/>
        <dbReference type="EC" id="2.5.1.129"/>
    </reaction>
</comment>
<protein>
    <recommendedName>
        <fullName evidence="5">Flavin prenyltransferase UbiX</fullName>
        <ecNumber evidence="5">2.5.1.129</ecNumber>
    </recommendedName>
</protein>
<comment type="function">
    <text evidence="5">Flavin prenyltransferase that catalyzes the synthesis of the prenylated FMN cofactor (prenyl-FMN) for 4-hydroxy-3-polyprenylbenzoic acid decarboxylase UbiD. The prenyltransferase is metal-independent and links a dimethylallyl moiety from dimethylallyl monophosphate (DMAP) to the flavin N5 and C6 atoms of FMN.</text>
</comment>
<evidence type="ECO:0000256" key="5">
    <source>
        <dbReference type="HAMAP-Rule" id="MF_01984"/>
    </source>
</evidence>
<dbReference type="SUPFAM" id="SSF52507">
    <property type="entry name" value="Homo-oligomeric flavin-containing Cys decarboxylases, HFCD"/>
    <property type="match status" value="1"/>
</dbReference>
<evidence type="ECO:0000256" key="1">
    <source>
        <dbReference type="ARBA" id="ARBA00022602"/>
    </source>
</evidence>
<comment type="caution">
    <text evidence="7">The sequence shown here is derived from an EMBL/GenBank/DDBJ whole genome shotgun (WGS) entry which is preliminary data.</text>
</comment>
<evidence type="ECO:0000256" key="3">
    <source>
        <dbReference type="ARBA" id="ARBA00022643"/>
    </source>
</evidence>
<keyword evidence="3 5" id="KW-0288">FMN</keyword>
<feature type="binding site" evidence="5">
    <location>
        <position position="34"/>
    </location>
    <ligand>
        <name>FMN</name>
        <dbReference type="ChEBI" id="CHEBI:58210"/>
    </ligand>
</feature>
<sequence>MKAVIGISGASGAGLGIKLAFALDEICDTHLIVSNGARDVLSFESGISLDNMLLDFKGKIYQNTDLSAQISSGSFMSDVVFITPCSISTLGKIASGISDTLITRVAAVALKQRQRLVLGVREMPFSTLNLEQMAKLSSYGAVIAPPVLGYYADSKSVDEIENFIIGKWLDAANIKNKFYKRWQEI</sequence>
<comment type="caution">
    <text evidence="5">Lacks conserved residue(s) required for the propagation of feature annotation.</text>
</comment>
<evidence type="ECO:0000256" key="4">
    <source>
        <dbReference type="ARBA" id="ARBA00022679"/>
    </source>
</evidence>
<feature type="binding site" evidence="5">
    <location>
        <position position="121"/>
    </location>
    <ligand>
        <name>FMN</name>
        <dbReference type="ChEBI" id="CHEBI:58210"/>
    </ligand>
</feature>
<name>A0ABM8Q2K8_9BACT</name>